<reference evidence="5 6" key="1">
    <citation type="submission" date="2017-08" db="EMBL/GenBank/DDBJ databases">
        <title>Acidophilic green algal genome provides insights into adaptation to an acidic environment.</title>
        <authorList>
            <person name="Hirooka S."/>
            <person name="Hirose Y."/>
            <person name="Kanesaki Y."/>
            <person name="Higuchi S."/>
            <person name="Fujiwara T."/>
            <person name="Onuma R."/>
            <person name="Era A."/>
            <person name="Ohbayashi R."/>
            <person name="Uzuka A."/>
            <person name="Nozaki H."/>
            <person name="Yoshikawa H."/>
            <person name="Miyagishima S.Y."/>
        </authorList>
    </citation>
    <scope>NUCLEOTIDE SEQUENCE [LARGE SCALE GENOMIC DNA]</scope>
    <source>
        <strain evidence="5 6">NIES-2499</strain>
    </source>
</reference>
<dbReference type="Gene3D" id="3.40.50.150">
    <property type="entry name" value="Vaccinia Virus protein VP39"/>
    <property type="match status" value="1"/>
</dbReference>
<evidence type="ECO:0000256" key="3">
    <source>
        <dbReference type="ARBA" id="ARBA00022679"/>
    </source>
</evidence>
<dbReference type="EMBL" id="BEGY01000008">
    <property type="protein sequence ID" value="GAX74607.1"/>
    <property type="molecule type" value="Genomic_DNA"/>
</dbReference>
<dbReference type="Proteomes" id="UP000232323">
    <property type="component" value="Unassembled WGS sequence"/>
</dbReference>
<accession>A0A250WUV4</accession>
<evidence type="ECO:0000256" key="4">
    <source>
        <dbReference type="SAM" id="Phobius"/>
    </source>
</evidence>
<dbReference type="InterPro" id="IPR011610">
    <property type="entry name" value="SAM_mthyl_Trfase_ML2640-like"/>
</dbReference>
<keyword evidence="2" id="KW-0489">Methyltransferase</keyword>
<dbReference type="Pfam" id="PF04072">
    <property type="entry name" value="LCM"/>
    <property type="match status" value="1"/>
</dbReference>
<comment type="similarity">
    <text evidence="1">Belongs to the UPF0677 family.</text>
</comment>
<keyword evidence="3" id="KW-0808">Transferase</keyword>
<evidence type="ECO:0008006" key="7">
    <source>
        <dbReference type="Google" id="ProtNLM"/>
    </source>
</evidence>
<evidence type="ECO:0000256" key="2">
    <source>
        <dbReference type="ARBA" id="ARBA00022603"/>
    </source>
</evidence>
<sequence length="318" mass="34903">MSTKAEALITRIAVPASLLVATAYIFQRLVKWRGYNSKRNQAAKEVWSNLTPVERTAVGVCLYRCNMLSTLKSINKYWNPEFDQALVSHCMPLEEQAKGYGGRGGWGNSMMAVRTSEIDFQAMETVMGCSEIRQVVILGAGLDPRAWRLAWPEGTRVFEVDTGSVEKVKSKVLVPMKMGASSRAFVPADLSKALQPGDSLADKLAVAGFDSREQCLWIAEGLIGYMTAEEGGNLIKAMYQACAPGSKMVMTCPPTVKHKEESIAAGHPLLHTTYEEGEDLLKRVQAQGWQAHLNTGEALGKKFGFDKFHQGQVVGKKV</sequence>
<keyword evidence="6" id="KW-1185">Reference proteome</keyword>
<dbReference type="PANTHER" id="PTHR43619">
    <property type="entry name" value="S-ADENOSYL-L-METHIONINE-DEPENDENT METHYLTRANSFERASE YKTD-RELATED"/>
    <property type="match status" value="1"/>
</dbReference>
<evidence type="ECO:0000313" key="5">
    <source>
        <dbReference type="EMBL" id="GAX74607.1"/>
    </source>
</evidence>
<organism evidence="5 6">
    <name type="scientific">Chlamydomonas eustigma</name>
    <dbReference type="NCBI Taxonomy" id="1157962"/>
    <lineage>
        <taxon>Eukaryota</taxon>
        <taxon>Viridiplantae</taxon>
        <taxon>Chlorophyta</taxon>
        <taxon>core chlorophytes</taxon>
        <taxon>Chlorophyceae</taxon>
        <taxon>CS clade</taxon>
        <taxon>Chlamydomonadales</taxon>
        <taxon>Chlamydomonadaceae</taxon>
        <taxon>Chlamydomonas</taxon>
    </lineage>
</organism>
<dbReference type="GO" id="GO:0032259">
    <property type="term" value="P:methylation"/>
    <property type="evidence" value="ECO:0007669"/>
    <property type="project" value="UniProtKB-KW"/>
</dbReference>
<dbReference type="OrthoDB" id="203237at2759"/>
<dbReference type="SUPFAM" id="SSF53335">
    <property type="entry name" value="S-adenosyl-L-methionine-dependent methyltransferases"/>
    <property type="match status" value="1"/>
</dbReference>
<evidence type="ECO:0000313" key="6">
    <source>
        <dbReference type="Proteomes" id="UP000232323"/>
    </source>
</evidence>
<dbReference type="PANTHER" id="PTHR43619:SF2">
    <property type="entry name" value="S-ADENOSYL-L-METHIONINE-DEPENDENT METHYLTRANSFERASES SUPERFAMILY PROTEIN"/>
    <property type="match status" value="1"/>
</dbReference>
<dbReference type="InterPro" id="IPR029063">
    <property type="entry name" value="SAM-dependent_MTases_sf"/>
</dbReference>
<keyword evidence="4" id="KW-0472">Membrane</keyword>
<dbReference type="AlphaFoldDB" id="A0A250WUV4"/>
<keyword evidence="4" id="KW-0812">Transmembrane</keyword>
<protein>
    <recommendedName>
        <fullName evidence="7">S-adenosyl-L-methionine-dependent methyltransferase</fullName>
    </recommendedName>
</protein>
<dbReference type="GO" id="GO:0008168">
    <property type="term" value="F:methyltransferase activity"/>
    <property type="evidence" value="ECO:0007669"/>
    <property type="project" value="UniProtKB-KW"/>
</dbReference>
<feature type="transmembrane region" description="Helical" evidence="4">
    <location>
        <begin position="12"/>
        <end position="30"/>
    </location>
</feature>
<name>A0A250WUV4_9CHLO</name>
<keyword evidence="4" id="KW-1133">Transmembrane helix</keyword>
<comment type="caution">
    <text evidence="5">The sequence shown here is derived from an EMBL/GenBank/DDBJ whole genome shotgun (WGS) entry which is preliminary data.</text>
</comment>
<proteinExistence type="inferred from homology"/>
<dbReference type="InterPro" id="IPR007213">
    <property type="entry name" value="Ppm1/Ppm2/Tcmp"/>
</dbReference>
<dbReference type="NCBIfam" id="TIGR00027">
    <property type="entry name" value="mthyl_TIGR00027"/>
    <property type="match status" value="1"/>
</dbReference>
<evidence type="ECO:0000256" key="1">
    <source>
        <dbReference type="ARBA" id="ARBA00008138"/>
    </source>
</evidence>
<gene>
    <name evidence="5" type="ORF">CEUSTIGMA_g2055.t1</name>
</gene>